<reference evidence="2" key="1">
    <citation type="submission" date="2021-02" db="EMBL/GenBank/DDBJ databases">
        <title>Genome sequence Cadophora malorum strain M34.</title>
        <authorList>
            <person name="Stefanovic E."/>
            <person name="Vu D."/>
            <person name="Scully C."/>
            <person name="Dijksterhuis J."/>
            <person name="Roader J."/>
            <person name="Houbraken J."/>
        </authorList>
    </citation>
    <scope>NUCLEOTIDE SEQUENCE</scope>
    <source>
        <strain evidence="2">M34</strain>
    </source>
</reference>
<evidence type="ECO:0000313" key="3">
    <source>
        <dbReference type="Proteomes" id="UP000664132"/>
    </source>
</evidence>
<dbReference type="AlphaFoldDB" id="A0A8H7W9H8"/>
<name>A0A8H7W9H8_9HELO</name>
<evidence type="ECO:0000313" key="2">
    <source>
        <dbReference type="EMBL" id="KAG4420612.1"/>
    </source>
</evidence>
<dbReference type="Pfam" id="PF20150">
    <property type="entry name" value="2EXR"/>
    <property type="match status" value="1"/>
</dbReference>
<gene>
    <name evidence="2" type="ORF">IFR04_006202</name>
</gene>
<accession>A0A8H7W9H8</accession>
<protein>
    <recommendedName>
        <fullName evidence="1">2EXR domain-containing protein</fullName>
    </recommendedName>
</protein>
<proteinExistence type="predicted"/>
<dbReference type="EMBL" id="JAFJYH010000080">
    <property type="protein sequence ID" value="KAG4420612.1"/>
    <property type="molecule type" value="Genomic_DNA"/>
</dbReference>
<sequence length="281" mass="31992">MLLLPARPLSPTHQRLLKLPTSSPQACRGDTECMVGAFEAIEDEIITFGGFPKFPPEVRVKIWTLALLPRLVTITSKFDRRAASCEVKVEAPQIELLYVNHESRSEALRHYSQIRLQGNDSGVTFVSWSRDTIFLDLPDEPGSADVDDIMTQLGAILRPVQTLAVRVRTHLFWGFPRFLRQAEDLQKLVFVDEMDRAPFPSSSKGCLYLIDLGSLGFIRGCKIGSYNESSYFSEDVWITLPEGHKNEVFEERRWEMSLENIAWVRSLNDVGERYCLLLPIT</sequence>
<evidence type="ECO:0000259" key="1">
    <source>
        <dbReference type="Pfam" id="PF20150"/>
    </source>
</evidence>
<keyword evidence="3" id="KW-1185">Reference proteome</keyword>
<dbReference type="PANTHER" id="PTHR35910:SF6">
    <property type="entry name" value="2EXR DOMAIN-CONTAINING PROTEIN"/>
    <property type="match status" value="1"/>
</dbReference>
<dbReference type="OrthoDB" id="3451839at2759"/>
<dbReference type="InterPro" id="IPR045518">
    <property type="entry name" value="2EXR"/>
</dbReference>
<dbReference type="PANTHER" id="PTHR35910">
    <property type="entry name" value="2EXR DOMAIN-CONTAINING PROTEIN"/>
    <property type="match status" value="1"/>
</dbReference>
<organism evidence="2 3">
    <name type="scientific">Cadophora malorum</name>
    <dbReference type="NCBI Taxonomy" id="108018"/>
    <lineage>
        <taxon>Eukaryota</taxon>
        <taxon>Fungi</taxon>
        <taxon>Dikarya</taxon>
        <taxon>Ascomycota</taxon>
        <taxon>Pezizomycotina</taxon>
        <taxon>Leotiomycetes</taxon>
        <taxon>Helotiales</taxon>
        <taxon>Ploettnerulaceae</taxon>
        <taxon>Cadophora</taxon>
    </lineage>
</organism>
<dbReference type="Proteomes" id="UP000664132">
    <property type="component" value="Unassembled WGS sequence"/>
</dbReference>
<comment type="caution">
    <text evidence="2">The sequence shown here is derived from an EMBL/GenBank/DDBJ whole genome shotgun (WGS) entry which is preliminary data.</text>
</comment>
<feature type="domain" description="2EXR" evidence="1">
    <location>
        <begin position="48"/>
        <end position="133"/>
    </location>
</feature>